<name>A5D0S2_PELTS</name>
<proteinExistence type="predicted"/>
<dbReference type="STRING" id="370438.PTH_1997"/>
<dbReference type="Proteomes" id="UP000006556">
    <property type="component" value="Chromosome"/>
</dbReference>
<dbReference type="AlphaFoldDB" id="A5D0S2"/>
<protein>
    <recommendedName>
        <fullName evidence="2">DRBM domain-containing protein</fullName>
    </recommendedName>
</protein>
<accession>A5D0S2</accession>
<feature type="domain" description="DRBM" evidence="2">
    <location>
        <begin position="243"/>
        <end position="263"/>
    </location>
</feature>
<gene>
    <name evidence="3" type="ordered locus">PTH_1997</name>
</gene>
<keyword evidence="4" id="KW-1185">Reference proteome</keyword>
<dbReference type="KEGG" id="pth:PTH_1997"/>
<evidence type="ECO:0000256" key="1">
    <source>
        <dbReference type="PROSITE-ProRule" id="PRU00266"/>
    </source>
</evidence>
<evidence type="ECO:0000259" key="2">
    <source>
        <dbReference type="PROSITE" id="PS50137"/>
    </source>
</evidence>
<evidence type="ECO:0000313" key="4">
    <source>
        <dbReference type="Proteomes" id="UP000006556"/>
    </source>
</evidence>
<dbReference type="GO" id="GO:0003723">
    <property type="term" value="F:RNA binding"/>
    <property type="evidence" value="ECO:0007669"/>
    <property type="project" value="UniProtKB-UniRule"/>
</dbReference>
<sequence>MTVLEEFLGTLRLGEPQACGNLTIFPLLGTKFREPGYLLLDEAMAQGQFELQEVSEAGRVNEILAINKGGLPVLLIDGEILAGAKQNRVVNASILVAARSELRIPVSCVEEGRWCYVSEKFTGGRFSYTRLRAQKSAQVAYNLYSHGVFSADQGAIWDEVERKQTEMGAESPTRAVNGIYESYADKLEKFRSAFSPMEGQVGVAAFINGHFICLDVFDSPAVLHKMYPKMIESYALDALEQAGQDKKEAKKGAAERLLKKIAAAGVARFPSIGLGEDLRIKAEGVIGSCLLLDGRVIHLAVFAGTERGVQGRGGRLSNPNRRRAARL</sequence>
<dbReference type="Pfam" id="PF20208">
    <property type="entry name" value="ARPP-1"/>
    <property type="match status" value="1"/>
</dbReference>
<reference evidence="4" key="1">
    <citation type="journal article" date="2008" name="Genome Res.">
        <title>The genome of Pelotomaculum thermopropionicum reveals niche-associated evolution in anaerobic microbiota.</title>
        <authorList>
            <person name="Kosaka T."/>
            <person name="Kato S."/>
            <person name="Shimoyama T."/>
            <person name="Ishii S."/>
            <person name="Abe T."/>
            <person name="Watanabe K."/>
        </authorList>
    </citation>
    <scope>NUCLEOTIDE SEQUENCE [LARGE SCALE GENOMIC DNA]</scope>
    <source>
        <strain evidence="4">DSM 13744 / JCM 10971 / SI</strain>
    </source>
</reference>
<dbReference type="eggNOG" id="ENOG502ZBGR">
    <property type="taxonomic scope" value="Bacteria"/>
</dbReference>
<dbReference type="EMBL" id="AP009389">
    <property type="protein sequence ID" value="BAF60178.1"/>
    <property type="molecule type" value="Genomic_DNA"/>
</dbReference>
<organism evidence="3 4">
    <name type="scientific">Pelotomaculum thermopropionicum (strain DSM 13744 / JCM 10971 / SI)</name>
    <dbReference type="NCBI Taxonomy" id="370438"/>
    <lineage>
        <taxon>Bacteria</taxon>
        <taxon>Bacillati</taxon>
        <taxon>Bacillota</taxon>
        <taxon>Clostridia</taxon>
        <taxon>Eubacteriales</taxon>
        <taxon>Desulfotomaculaceae</taxon>
        <taxon>Pelotomaculum</taxon>
    </lineage>
</organism>
<dbReference type="InterPro" id="IPR014720">
    <property type="entry name" value="dsRBD_dom"/>
</dbReference>
<evidence type="ECO:0000313" key="3">
    <source>
        <dbReference type="EMBL" id="BAF60178.1"/>
    </source>
</evidence>
<dbReference type="HOGENOM" id="CLU_072734_0_0_9"/>
<dbReference type="PROSITE" id="PS50137">
    <property type="entry name" value="DS_RBD"/>
    <property type="match status" value="1"/>
</dbReference>
<keyword evidence="1" id="KW-0694">RNA-binding</keyword>
<dbReference type="InterPro" id="IPR046699">
    <property type="entry name" value="ARPP-1"/>
</dbReference>